<reference evidence="3 4" key="1">
    <citation type="submission" date="2016-04" db="EMBL/GenBank/DDBJ databases">
        <title>Draft genome of Fonsecaea erecta CBS 125763.</title>
        <authorList>
            <person name="Weiss V.A."/>
            <person name="Vicente V.A."/>
            <person name="Raittz R.T."/>
            <person name="Moreno L.F."/>
            <person name="De Souza E.M."/>
            <person name="Pedrosa F.O."/>
            <person name="Steffens M.B."/>
            <person name="Faoro H."/>
            <person name="Tadra-Sfeir M.Z."/>
            <person name="Najafzadeh M.J."/>
            <person name="Felipe M.S."/>
            <person name="Teixeira M."/>
            <person name="Sun J."/>
            <person name="Xi L."/>
            <person name="Gomes R."/>
            <person name="De Azevedo C.M."/>
            <person name="Salgado C.G."/>
            <person name="Da Silva M.B."/>
            <person name="Nascimento M.F."/>
            <person name="Queiroz-Telles F."/>
            <person name="Attili D.S."/>
            <person name="Gorbushina A."/>
        </authorList>
    </citation>
    <scope>NUCLEOTIDE SEQUENCE [LARGE SCALE GENOMIC DNA]</scope>
    <source>
        <strain evidence="3 4">CBS 125763</strain>
    </source>
</reference>
<dbReference type="PANTHER" id="PTHR37536">
    <property type="entry name" value="PUTATIVE (AFU_ORTHOLOGUE AFUA_3G02970)-RELATED"/>
    <property type="match status" value="1"/>
</dbReference>
<dbReference type="STRING" id="1367422.A0A178ZEQ0"/>
<dbReference type="InterPro" id="IPR000250">
    <property type="entry name" value="Peptidase_G1"/>
</dbReference>
<accession>A0A178ZEQ0</accession>
<organism evidence="3 4">
    <name type="scientific">Fonsecaea erecta</name>
    <dbReference type="NCBI Taxonomy" id="1367422"/>
    <lineage>
        <taxon>Eukaryota</taxon>
        <taxon>Fungi</taxon>
        <taxon>Dikarya</taxon>
        <taxon>Ascomycota</taxon>
        <taxon>Pezizomycotina</taxon>
        <taxon>Eurotiomycetes</taxon>
        <taxon>Chaetothyriomycetidae</taxon>
        <taxon>Chaetothyriales</taxon>
        <taxon>Herpotrichiellaceae</taxon>
        <taxon>Fonsecaea</taxon>
    </lineage>
</organism>
<dbReference type="Proteomes" id="UP000078343">
    <property type="component" value="Unassembled WGS sequence"/>
</dbReference>
<gene>
    <name evidence="3" type="ORF">AYL99_08273</name>
</gene>
<evidence type="ECO:0000256" key="2">
    <source>
        <dbReference type="SAM" id="MobiDB-lite"/>
    </source>
</evidence>
<feature type="region of interest" description="Disordered" evidence="2">
    <location>
        <begin position="1"/>
        <end position="77"/>
    </location>
</feature>
<evidence type="ECO:0000256" key="1">
    <source>
        <dbReference type="PIRSR" id="PIRSR600250-50"/>
    </source>
</evidence>
<dbReference type="Gene3D" id="2.60.120.700">
    <property type="entry name" value="Peptidase G1"/>
    <property type="match status" value="1"/>
</dbReference>
<dbReference type="RefSeq" id="XP_018690902.1">
    <property type="nucleotide sequence ID" value="XM_018839781.1"/>
</dbReference>
<dbReference type="AlphaFoldDB" id="A0A178ZEQ0"/>
<dbReference type="InterPro" id="IPR038656">
    <property type="entry name" value="Peptidase_G1_sf"/>
</dbReference>
<dbReference type="InterPro" id="IPR013320">
    <property type="entry name" value="ConA-like_dom_sf"/>
</dbReference>
<keyword evidence="4" id="KW-1185">Reference proteome</keyword>
<dbReference type="Pfam" id="PF01828">
    <property type="entry name" value="Peptidase_A4"/>
    <property type="match status" value="1"/>
</dbReference>
<dbReference type="CDD" id="cd13426">
    <property type="entry name" value="Peptidase_G1"/>
    <property type="match status" value="1"/>
</dbReference>
<dbReference type="GO" id="GO:0006508">
    <property type="term" value="P:proteolysis"/>
    <property type="evidence" value="ECO:0007669"/>
    <property type="project" value="InterPro"/>
</dbReference>
<dbReference type="SUPFAM" id="SSF49899">
    <property type="entry name" value="Concanavalin A-like lectins/glucanases"/>
    <property type="match status" value="1"/>
</dbReference>
<dbReference type="GeneID" id="30012441"/>
<protein>
    <submittedName>
        <fullName evidence="3">Uncharacterized protein</fullName>
    </submittedName>
</protein>
<feature type="compositionally biased region" description="Basic and acidic residues" evidence="2">
    <location>
        <begin position="1"/>
        <end position="11"/>
    </location>
</feature>
<sequence length="343" mass="38124">MNPSDSGKEPAQKQASLPTPGPPVSPEQRLAYTHQVLQSVRPPQQPPPGFDPLHATPAELQSYGLPPRPDKNKAPQAAARWEQLMIKTRDASMVVPTFKIRPRDRNPLAVKIRPQEAITGSEDVVVYDSSNWAGAIIFKSDVSTDNDSDYFNAVLADWVVPDPKPGEDNVDYWCSDAWVGIDGWTSVDVLQGGTTQDVFYDEAGKLAKDIYAWYEWYPAYAIEITNVPVQAGDYVYCEVWATDRTTGNFYIYNETTGQYTTVTFSAPNGYSLQGDSAEWIVEDRIGNSLADFGSITFWYCWAEIGTDWKDLADADLIYLEESGGDEATAQIKDENTLVVTYDG</sequence>
<dbReference type="PANTHER" id="PTHR37536:SF1">
    <property type="entry name" value="ASPERGILLOPEPSIN, PUTAITVE (AFU_ORTHOLOGUE AFUA_7G01200)"/>
    <property type="match status" value="1"/>
</dbReference>
<dbReference type="OrthoDB" id="2862635at2759"/>
<comment type="caution">
    <text evidence="3">The sequence shown here is derived from an EMBL/GenBank/DDBJ whole genome shotgun (WGS) entry which is preliminary data.</text>
</comment>
<dbReference type="GO" id="GO:0070007">
    <property type="term" value="F:glutamic-type endopeptidase activity"/>
    <property type="evidence" value="ECO:0007669"/>
    <property type="project" value="InterPro"/>
</dbReference>
<evidence type="ECO:0000313" key="3">
    <source>
        <dbReference type="EMBL" id="OAP57535.1"/>
    </source>
</evidence>
<name>A0A178ZEQ0_9EURO</name>
<dbReference type="EMBL" id="LVYI01000007">
    <property type="protein sequence ID" value="OAP57535.1"/>
    <property type="molecule type" value="Genomic_DNA"/>
</dbReference>
<evidence type="ECO:0000313" key="4">
    <source>
        <dbReference type="Proteomes" id="UP000078343"/>
    </source>
</evidence>
<feature type="active site" description="Proton acceptor" evidence="1">
    <location>
        <position position="282"/>
    </location>
</feature>
<proteinExistence type="predicted"/>